<dbReference type="InterPro" id="IPR041612">
    <property type="entry name" value="YfiR_C"/>
</dbReference>
<name>A0ABT8I0J5_9BACL</name>
<evidence type="ECO:0000313" key="3">
    <source>
        <dbReference type="EMBL" id="MDN4526531.1"/>
    </source>
</evidence>
<comment type="caution">
    <text evidence="3">The sequence shown here is derived from an EMBL/GenBank/DDBJ whole genome shotgun (WGS) entry which is preliminary data.</text>
</comment>
<evidence type="ECO:0000313" key="4">
    <source>
        <dbReference type="Proteomes" id="UP001172721"/>
    </source>
</evidence>
<dbReference type="EMBL" id="JAUHTR010000012">
    <property type="protein sequence ID" value="MDN4526531.1"/>
    <property type="molecule type" value="Genomic_DNA"/>
</dbReference>
<organism evidence="3 4">
    <name type="scientific">Fictibacillus fluitans</name>
    <dbReference type="NCBI Taxonomy" id="3058422"/>
    <lineage>
        <taxon>Bacteria</taxon>
        <taxon>Bacillati</taxon>
        <taxon>Bacillota</taxon>
        <taxon>Bacilli</taxon>
        <taxon>Bacillales</taxon>
        <taxon>Fictibacillaceae</taxon>
        <taxon>Fictibacillus</taxon>
    </lineage>
</organism>
<gene>
    <name evidence="3" type="ORF">QYB97_18770</name>
</gene>
<feature type="transmembrane region" description="Helical" evidence="1">
    <location>
        <begin position="36"/>
        <end position="56"/>
    </location>
</feature>
<keyword evidence="1" id="KW-0812">Transmembrane</keyword>
<keyword evidence="4" id="KW-1185">Reference proteome</keyword>
<keyword evidence="1" id="KW-1133">Transmembrane helix</keyword>
<feature type="domain" description="YfiR C-terminal" evidence="2">
    <location>
        <begin position="3"/>
        <end position="52"/>
    </location>
</feature>
<sequence>MHRFHCGSGFFISVIHKGIENDEFDPVASVGDISRFMISFLDGIAISAITLIMALCKQTCRWIFLKRA</sequence>
<dbReference type="Proteomes" id="UP001172721">
    <property type="component" value="Unassembled WGS sequence"/>
</dbReference>
<dbReference type="Pfam" id="PF17922">
    <property type="entry name" value="TetR_C_17"/>
    <property type="match status" value="1"/>
</dbReference>
<reference evidence="3" key="1">
    <citation type="submission" date="2023-07" db="EMBL/GenBank/DDBJ databases">
        <title>Fictibacillus sp. isolated from freshwater pond.</title>
        <authorList>
            <person name="Kirdat K."/>
            <person name="Bhat A."/>
            <person name="Mourya A."/>
            <person name="Yadav A."/>
        </authorList>
    </citation>
    <scope>NUCLEOTIDE SEQUENCE</scope>
    <source>
        <strain evidence="3">NE201</strain>
    </source>
</reference>
<dbReference type="Gene3D" id="1.10.357.10">
    <property type="entry name" value="Tetracycline Repressor, domain 2"/>
    <property type="match status" value="1"/>
</dbReference>
<protein>
    <recommendedName>
        <fullName evidence="2">YfiR C-terminal domain-containing protein</fullName>
    </recommendedName>
</protein>
<accession>A0ABT8I0J5</accession>
<dbReference type="RefSeq" id="WP_301167550.1">
    <property type="nucleotide sequence ID" value="NZ_JAUHTR010000012.1"/>
</dbReference>
<keyword evidence="1" id="KW-0472">Membrane</keyword>
<evidence type="ECO:0000256" key="1">
    <source>
        <dbReference type="SAM" id="Phobius"/>
    </source>
</evidence>
<evidence type="ECO:0000259" key="2">
    <source>
        <dbReference type="Pfam" id="PF17922"/>
    </source>
</evidence>
<proteinExistence type="predicted"/>